<gene>
    <name evidence="1" type="ORF">AAEJ74_00220</name>
</gene>
<protein>
    <submittedName>
        <fullName evidence="1">Uncharacterized protein</fullName>
    </submittedName>
</protein>
<accession>A0ABU9EG67</accession>
<dbReference type="RefSeq" id="WP_315664125.1">
    <property type="nucleotide sequence ID" value="NZ_JBBWYZ010000001.1"/>
</dbReference>
<proteinExistence type="predicted"/>
<name>A0ABU9EG67_LIMFS</name>
<evidence type="ECO:0000313" key="2">
    <source>
        <dbReference type="Proteomes" id="UP001387447"/>
    </source>
</evidence>
<dbReference type="Proteomes" id="UP001387447">
    <property type="component" value="Unassembled WGS sequence"/>
</dbReference>
<keyword evidence="2" id="KW-1185">Reference proteome</keyword>
<sequence length="88" mass="10018">MLEIVLNWKPRPETLTRLMQVSLEQHKTLESLLEEAIEQYLQTHRPPVSQTDADPLIGLYEGASETGDRAEEILQAEVTENSGLSWKD</sequence>
<evidence type="ECO:0000313" key="1">
    <source>
        <dbReference type="EMBL" id="MEK9510165.1"/>
    </source>
</evidence>
<dbReference type="EMBL" id="JBBWYZ010000001">
    <property type="protein sequence ID" value="MEK9510165.1"/>
    <property type="molecule type" value="Genomic_DNA"/>
</dbReference>
<organism evidence="1 2">
    <name type="scientific">Limnospira fusiformis PMC 851.14</name>
    <dbReference type="NCBI Taxonomy" id="2219512"/>
    <lineage>
        <taxon>Bacteria</taxon>
        <taxon>Bacillati</taxon>
        <taxon>Cyanobacteriota</taxon>
        <taxon>Cyanophyceae</taxon>
        <taxon>Oscillatoriophycideae</taxon>
        <taxon>Oscillatoriales</taxon>
        <taxon>Sirenicapillariaceae</taxon>
        <taxon>Limnospira</taxon>
    </lineage>
</organism>
<reference evidence="1 2" key="1">
    <citation type="journal article" date="2024" name="Front. Microbiol.">
        <title>Transcriptomic insights into the dominance of two phototrophs throughout the water column of a tropical hypersaline-alkaline crater lake (Dziani Dzaha, Mayotte).</title>
        <authorList>
            <person name="Duperron S."/>
            <person name="Halary S."/>
            <person name="Bouly J.-P."/>
            <person name="Roussel T."/>
            <person name="Hugoni M."/>
            <person name="Bruto M."/>
            <person name="Oger P."/>
            <person name="Duval C."/>
            <person name="Woo A."/>
            <person name="Jezequiel D."/>
            <person name="Ader M."/>
            <person name="Leboulanger C."/>
            <person name="Agogue H."/>
            <person name="Grossi V."/>
            <person name="Trousselier M."/>
            <person name="Bernard C."/>
        </authorList>
    </citation>
    <scope>NUCLEOTIDE SEQUENCE [LARGE SCALE GENOMIC DNA]</scope>
    <source>
        <strain evidence="1 2">PMC 851.14</strain>
    </source>
</reference>
<comment type="caution">
    <text evidence="1">The sequence shown here is derived from an EMBL/GenBank/DDBJ whole genome shotgun (WGS) entry which is preliminary data.</text>
</comment>